<accession>A0AAD4GWV7</accession>
<gene>
    <name evidence="1" type="ORF">FE257_002079</name>
</gene>
<protein>
    <submittedName>
        <fullName evidence="1">Uncharacterized protein</fullName>
    </submittedName>
</protein>
<evidence type="ECO:0000313" key="2">
    <source>
        <dbReference type="Proteomes" id="UP001194746"/>
    </source>
</evidence>
<dbReference type="EMBL" id="VCAU01000013">
    <property type="protein sequence ID" value="KAF9892302.1"/>
    <property type="molecule type" value="Genomic_DNA"/>
</dbReference>
<proteinExistence type="predicted"/>
<reference evidence="1" key="1">
    <citation type="journal article" date="2019" name="Beilstein J. Org. Chem.">
        <title>Nanangenines: drimane sesquiterpenoids as the dominant metabolite cohort of a novel Australian fungus, Aspergillus nanangensis.</title>
        <authorList>
            <person name="Lacey H.J."/>
            <person name="Gilchrist C.L.M."/>
            <person name="Crombie A."/>
            <person name="Kalaitzis J.A."/>
            <person name="Vuong D."/>
            <person name="Rutledge P.J."/>
            <person name="Turner P."/>
            <person name="Pitt J.I."/>
            <person name="Lacey E."/>
            <person name="Chooi Y.H."/>
            <person name="Piggott A.M."/>
        </authorList>
    </citation>
    <scope>NUCLEOTIDE SEQUENCE</scope>
    <source>
        <strain evidence="1">MST-FP2251</strain>
    </source>
</reference>
<reference evidence="1" key="2">
    <citation type="submission" date="2020-02" db="EMBL/GenBank/DDBJ databases">
        <authorList>
            <person name="Gilchrist C.L.M."/>
            <person name="Chooi Y.-H."/>
        </authorList>
    </citation>
    <scope>NUCLEOTIDE SEQUENCE</scope>
    <source>
        <strain evidence="1">MST-FP2251</strain>
    </source>
</reference>
<dbReference type="AlphaFoldDB" id="A0AAD4GWV7"/>
<sequence>MARRHIARRHIAWPHTARPHIAIKTTQGREYTFAPSFPTTDVVEVKLVADNRNESHNGLYVNAVSTLGGKDGFEHIGVFSSLSETEPTSTDGLPPQFRIHDDFRLGRKTVYSSETQLMDIQTVTTCSLNDQCTGIKISHLNGFEEYLGSWYENMPGMCVQIKVYQSDCRLGLRFTYVDSQHTGLEAYSTIVHRVEPVRPEWTNIDAPDGTLDIPYGGTFKWLFSSNMGKIVLPDSDYWPYCGIVRD</sequence>
<evidence type="ECO:0000313" key="1">
    <source>
        <dbReference type="EMBL" id="KAF9892302.1"/>
    </source>
</evidence>
<name>A0AAD4GWV7_ASPNN</name>
<dbReference type="Proteomes" id="UP001194746">
    <property type="component" value="Unassembled WGS sequence"/>
</dbReference>
<keyword evidence="2" id="KW-1185">Reference proteome</keyword>
<organism evidence="1 2">
    <name type="scientific">Aspergillus nanangensis</name>
    <dbReference type="NCBI Taxonomy" id="2582783"/>
    <lineage>
        <taxon>Eukaryota</taxon>
        <taxon>Fungi</taxon>
        <taxon>Dikarya</taxon>
        <taxon>Ascomycota</taxon>
        <taxon>Pezizomycotina</taxon>
        <taxon>Eurotiomycetes</taxon>
        <taxon>Eurotiomycetidae</taxon>
        <taxon>Eurotiales</taxon>
        <taxon>Aspergillaceae</taxon>
        <taxon>Aspergillus</taxon>
        <taxon>Aspergillus subgen. Circumdati</taxon>
    </lineage>
</organism>
<comment type="caution">
    <text evidence="1">The sequence shown here is derived from an EMBL/GenBank/DDBJ whole genome shotgun (WGS) entry which is preliminary data.</text>
</comment>